<evidence type="ECO:0000313" key="2">
    <source>
        <dbReference type="Proteomes" id="UP000500857"/>
    </source>
</evidence>
<evidence type="ECO:0000313" key="1">
    <source>
        <dbReference type="EMBL" id="QIZ71766.1"/>
    </source>
</evidence>
<evidence type="ECO:0008006" key="3">
    <source>
        <dbReference type="Google" id="ProtNLM"/>
    </source>
</evidence>
<dbReference type="SUPFAM" id="SSF55729">
    <property type="entry name" value="Acyl-CoA N-acyltransferases (Nat)"/>
    <property type="match status" value="1"/>
</dbReference>
<dbReference type="InterPro" id="IPR016181">
    <property type="entry name" value="Acyl_CoA_acyltransferase"/>
</dbReference>
<dbReference type="Proteomes" id="UP000500857">
    <property type="component" value="Chromosome"/>
</dbReference>
<dbReference type="AlphaFoldDB" id="A0A6H1TZZ9"/>
<sequence>MSRYVFALATADDDAQLRDRMARDWMEGEISVSFRREPNYFLGCQVQGRSFQVIKCTDTHTGQIVGLGSRLTDRVWINGTVQRCGYLADLRIHPAYRRGTIVARGYRFLRQLHDADPVALYYSLILDGNRNALENLVGGRAGLPEYRDVGFIQTPAIYLDLPKPEIRISGVRFERGSWQKLAKILEFVRLEQGKKQFAPCYFVEDFQTNRLRGLNPEDFYLAVRENEIVGAIAAWDRRSFSQTHVEKYSPALGKMRPFYNAIARLTPLKPLPEPGATVPCFYVGFVAIRDNDPQIFRALLRHLYRDRRRGEWHYFIVGLHEGDPLAEVLGDYRRIDAGGHLFVLHYREDRAAFDRLDGRVPYLEMATI</sequence>
<organism evidence="1 2">
    <name type="scientific">Oxynema aestuarii AP17</name>
    <dbReference type="NCBI Taxonomy" id="2064643"/>
    <lineage>
        <taxon>Bacteria</taxon>
        <taxon>Bacillati</taxon>
        <taxon>Cyanobacteriota</taxon>
        <taxon>Cyanophyceae</taxon>
        <taxon>Oscillatoriophycideae</taxon>
        <taxon>Oscillatoriales</taxon>
        <taxon>Oscillatoriaceae</taxon>
        <taxon>Oxynema</taxon>
        <taxon>Oxynema aestuarii</taxon>
    </lineage>
</organism>
<dbReference type="RefSeq" id="WP_168569918.1">
    <property type="nucleotide sequence ID" value="NZ_CP051167.1"/>
</dbReference>
<keyword evidence="2" id="KW-1185">Reference proteome</keyword>
<gene>
    <name evidence="1" type="ORF">HCG48_15190</name>
</gene>
<dbReference type="KEGG" id="oxy:HCG48_15190"/>
<proteinExistence type="predicted"/>
<name>A0A6H1TZZ9_9CYAN</name>
<protein>
    <recommendedName>
        <fullName evidence="3">N-acetyltransferase domain-containing protein</fullName>
    </recommendedName>
</protein>
<accession>A0A6H1TZZ9</accession>
<dbReference type="EMBL" id="CP051167">
    <property type="protein sequence ID" value="QIZ71766.1"/>
    <property type="molecule type" value="Genomic_DNA"/>
</dbReference>
<reference evidence="1 2" key="1">
    <citation type="submission" date="2020-04" db="EMBL/GenBank/DDBJ databases">
        <authorList>
            <person name="Basu S."/>
            <person name="Maruthanayagam V."/>
            <person name="Chakraborty S."/>
            <person name="Pramanik A."/>
            <person name="Mukherjee J."/>
            <person name="Brink B."/>
        </authorList>
    </citation>
    <scope>NUCLEOTIDE SEQUENCE [LARGE SCALE GENOMIC DNA]</scope>
    <source>
        <strain evidence="1 2">AP17</strain>
    </source>
</reference>